<dbReference type="Pfam" id="PF00877">
    <property type="entry name" value="NLPC_P60"/>
    <property type="match status" value="1"/>
</dbReference>
<accession>A0A1I3GLZ4</accession>
<dbReference type="InterPro" id="IPR011929">
    <property type="entry name" value="Phage_pept_NlpC/P60"/>
</dbReference>
<dbReference type="RefSeq" id="WP_092860063.1">
    <property type="nucleotide sequence ID" value="NZ_FOQH01000005.1"/>
</dbReference>
<dbReference type="STRING" id="1114924.SAMN05216258_105233"/>
<keyword evidence="2" id="KW-0645">Protease</keyword>
<evidence type="ECO:0000256" key="3">
    <source>
        <dbReference type="ARBA" id="ARBA00022801"/>
    </source>
</evidence>
<dbReference type="InterPro" id="IPR038765">
    <property type="entry name" value="Papain-like_cys_pep_sf"/>
</dbReference>
<comment type="similarity">
    <text evidence="1">Belongs to the peptidase C40 family.</text>
</comment>
<dbReference type="InterPro" id="IPR000064">
    <property type="entry name" value="NLP_P60_dom"/>
</dbReference>
<dbReference type="GO" id="GO:0006508">
    <property type="term" value="P:proteolysis"/>
    <property type="evidence" value="ECO:0007669"/>
    <property type="project" value="UniProtKB-KW"/>
</dbReference>
<dbReference type="OrthoDB" id="6058745at2"/>
<evidence type="ECO:0000256" key="2">
    <source>
        <dbReference type="ARBA" id="ARBA00022670"/>
    </source>
</evidence>
<evidence type="ECO:0000313" key="6">
    <source>
        <dbReference type="EMBL" id="SFI24469.1"/>
    </source>
</evidence>
<dbReference type="GO" id="GO:0008234">
    <property type="term" value="F:cysteine-type peptidase activity"/>
    <property type="evidence" value="ECO:0007669"/>
    <property type="project" value="UniProtKB-KW"/>
</dbReference>
<evidence type="ECO:0000256" key="1">
    <source>
        <dbReference type="ARBA" id="ARBA00007074"/>
    </source>
</evidence>
<protein>
    <submittedName>
        <fullName evidence="6">Putative phage cell wall peptidase, NlpC/P60 family</fullName>
    </submittedName>
</protein>
<dbReference type="SUPFAM" id="SSF54001">
    <property type="entry name" value="Cysteine proteinases"/>
    <property type="match status" value="1"/>
</dbReference>
<feature type="domain" description="NlpC/P60" evidence="5">
    <location>
        <begin position="3"/>
        <end position="146"/>
    </location>
</feature>
<evidence type="ECO:0000259" key="5">
    <source>
        <dbReference type="PROSITE" id="PS51935"/>
    </source>
</evidence>
<keyword evidence="3" id="KW-0378">Hydrolase</keyword>
<dbReference type="Proteomes" id="UP000199377">
    <property type="component" value="Unassembled WGS sequence"/>
</dbReference>
<organism evidence="6 7">
    <name type="scientific">Albimonas pacifica</name>
    <dbReference type="NCBI Taxonomy" id="1114924"/>
    <lineage>
        <taxon>Bacteria</taxon>
        <taxon>Pseudomonadati</taxon>
        <taxon>Pseudomonadota</taxon>
        <taxon>Alphaproteobacteria</taxon>
        <taxon>Rhodobacterales</taxon>
        <taxon>Paracoccaceae</taxon>
        <taxon>Albimonas</taxon>
    </lineage>
</organism>
<dbReference type="EMBL" id="FOQH01000005">
    <property type="protein sequence ID" value="SFI24469.1"/>
    <property type="molecule type" value="Genomic_DNA"/>
</dbReference>
<dbReference type="PROSITE" id="PS51935">
    <property type="entry name" value="NLPC_P60"/>
    <property type="match status" value="1"/>
</dbReference>
<evidence type="ECO:0000256" key="4">
    <source>
        <dbReference type="ARBA" id="ARBA00022807"/>
    </source>
</evidence>
<keyword evidence="7" id="KW-1185">Reference proteome</keyword>
<evidence type="ECO:0000313" key="7">
    <source>
        <dbReference type="Proteomes" id="UP000199377"/>
    </source>
</evidence>
<name>A0A1I3GLZ4_9RHOB</name>
<keyword evidence="4" id="KW-0788">Thiol protease</keyword>
<sequence>MTEGRRAVIVAAARDWLGTPYRHQASAKGAGADCLGLVRGVWREVLGSEPETPPPYSPDWMEASREERLFDACRRLLVELPTAEAGPGDVLLFRMRAQGPAKHLGILVETGGDEPRMIHAYSGRGVVGSSLGPSWRRRIAAAFSFPE</sequence>
<dbReference type="AlphaFoldDB" id="A0A1I3GLZ4"/>
<dbReference type="Gene3D" id="3.90.1720.10">
    <property type="entry name" value="endopeptidase domain like (from Nostoc punctiforme)"/>
    <property type="match status" value="1"/>
</dbReference>
<gene>
    <name evidence="6" type="ORF">SAMN05216258_105233</name>
</gene>
<dbReference type="NCBIfam" id="TIGR02219">
    <property type="entry name" value="phage_NlpC_fam"/>
    <property type="match status" value="1"/>
</dbReference>
<reference evidence="6 7" key="1">
    <citation type="submission" date="2016-10" db="EMBL/GenBank/DDBJ databases">
        <authorList>
            <person name="de Groot N.N."/>
        </authorList>
    </citation>
    <scope>NUCLEOTIDE SEQUENCE [LARGE SCALE GENOMIC DNA]</scope>
    <source>
        <strain evidence="6 7">CGMCC 1.11030</strain>
    </source>
</reference>
<proteinExistence type="inferred from homology"/>